<dbReference type="EMBL" id="QJKJ01000737">
    <property type="protein sequence ID" value="RDY10969.1"/>
    <property type="molecule type" value="Genomic_DNA"/>
</dbReference>
<dbReference type="Proteomes" id="UP000257109">
    <property type="component" value="Unassembled WGS sequence"/>
</dbReference>
<sequence>MCLMTSQNKKRKNIKGAAEGQDTRRNNILIASPVNLTFVPKNTWWVDSGATTHISVACGADRQRNLISISGLNKFGFSCSFENNKVSFYQNSNVVGYGSLIDNLYILNIDSSHNEILKTGSQGIKRKLIENSTILWHKHLRIQKLMSDEILEPLDLSNFEVCVKYDYLYLIHEKFQSLDVFKSFKAEKIKVIKSNRGGEYYGRYDISGKQCLGPFALFLKECEIVLQYTMLGKPSMNGRMKENWIQEQLAVILLAMLNALKAVCFMIPLQDPFVEMGMQDFLRKLRDPSERRHAIPNDYIVFLHEHEDDIGLTEDDIGLTEDDPIKFCQIDAMKDEMKSMQDNDIWDLVKLSKGVKPIGCKWILRMDVKTAFLNGDIDETIYMVQPENCVK</sequence>
<proteinExistence type="predicted"/>
<evidence type="ECO:0008006" key="3">
    <source>
        <dbReference type="Google" id="ProtNLM"/>
    </source>
</evidence>
<keyword evidence="2" id="KW-1185">Reference proteome</keyword>
<evidence type="ECO:0000313" key="1">
    <source>
        <dbReference type="EMBL" id="RDY10969.1"/>
    </source>
</evidence>
<dbReference type="OrthoDB" id="1434865at2759"/>
<feature type="non-terminal residue" evidence="1">
    <location>
        <position position="1"/>
    </location>
</feature>
<dbReference type="AlphaFoldDB" id="A0A371I7H6"/>
<gene>
    <name evidence="1" type="ORF">CR513_04432</name>
</gene>
<name>A0A371I7H6_MUCPR</name>
<protein>
    <recommendedName>
        <fullName evidence="3">Reverse transcriptase Ty1/copia-type domain-containing protein</fullName>
    </recommendedName>
</protein>
<reference evidence="1" key="1">
    <citation type="submission" date="2018-05" db="EMBL/GenBank/DDBJ databases">
        <title>Draft genome of Mucuna pruriens seed.</title>
        <authorList>
            <person name="Nnadi N.E."/>
            <person name="Vos R."/>
            <person name="Hasami M.H."/>
            <person name="Devisetty U.K."/>
            <person name="Aguiy J.C."/>
        </authorList>
    </citation>
    <scope>NUCLEOTIDE SEQUENCE [LARGE SCALE GENOMIC DNA]</scope>
    <source>
        <strain evidence="1">JCA_2017</strain>
    </source>
</reference>
<comment type="caution">
    <text evidence="1">The sequence shown here is derived from an EMBL/GenBank/DDBJ whole genome shotgun (WGS) entry which is preliminary data.</text>
</comment>
<organism evidence="1 2">
    <name type="scientific">Mucuna pruriens</name>
    <name type="common">Velvet bean</name>
    <name type="synonym">Dolichos pruriens</name>
    <dbReference type="NCBI Taxonomy" id="157652"/>
    <lineage>
        <taxon>Eukaryota</taxon>
        <taxon>Viridiplantae</taxon>
        <taxon>Streptophyta</taxon>
        <taxon>Embryophyta</taxon>
        <taxon>Tracheophyta</taxon>
        <taxon>Spermatophyta</taxon>
        <taxon>Magnoliopsida</taxon>
        <taxon>eudicotyledons</taxon>
        <taxon>Gunneridae</taxon>
        <taxon>Pentapetalae</taxon>
        <taxon>rosids</taxon>
        <taxon>fabids</taxon>
        <taxon>Fabales</taxon>
        <taxon>Fabaceae</taxon>
        <taxon>Papilionoideae</taxon>
        <taxon>50 kb inversion clade</taxon>
        <taxon>NPAAA clade</taxon>
        <taxon>indigoferoid/millettioid clade</taxon>
        <taxon>Phaseoleae</taxon>
        <taxon>Mucuna</taxon>
    </lineage>
</organism>
<accession>A0A371I7H6</accession>
<evidence type="ECO:0000313" key="2">
    <source>
        <dbReference type="Proteomes" id="UP000257109"/>
    </source>
</evidence>